<reference evidence="4" key="1">
    <citation type="submission" date="2016-10" db="EMBL/GenBank/DDBJ databases">
        <authorList>
            <person name="de Groot N.N."/>
        </authorList>
    </citation>
    <scope>NUCLEOTIDE SEQUENCE</scope>
</reference>
<organism evidence="4">
    <name type="scientific">hydrothermal vent metagenome</name>
    <dbReference type="NCBI Taxonomy" id="652676"/>
    <lineage>
        <taxon>unclassified sequences</taxon>
        <taxon>metagenomes</taxon>
        <taxon>ecological metagenomes</taxon>
    </lineage>
</organism>
<dbReference type="EMBL" id="FPHK01000100">
    <property type="protein sequence ID" value="SFV66413.1"/>
    <property type="molecule type" value="Genomic_DNA"/>
</dbReference>
<dbReference type="InterPro" id="IPR020103">
    <property type="entry name" value="PsdUridine_synth_cat_dom_sf"/>
</dbReference>
<dbReference type="GO" id="GO:0004730">
    <property type="term" value="F:pseudouridylate synthase activity"/>
    <property type="evidence" value="ECO:0007669"/>
    <property type="project" value="UniProtKB-EC"/>
</dbReference>
<dbReference type="InterPro" id="IPR006224">
    <property type="entry name" value="PsdUridine_synth_RluA-like_CS"/>
</dbReference>
<accession>A0A1W1CL34</accession>
<dbReference type="PANTHER" id="PTHR21600">
    <property type="entry name" value="MITOCHONDRIAL RNA PSEUDOURIDINE SYNTHASE"/>
    <property type="match status" value="1"/>
</dbReference>
<gene>
    <name evidence="4" type="ORF">MNB_SM-6-402</name>
</gene>
<name>A0A1W1CL34_9ZZZZ</name>
<keyword evidence="2" id="KW-0413">Isomerase</keyword>
<dbReference type="GO" id="GO:0003723">
    <property type="term" value="F:RNA binding"/>
    <property type="evidence" value="ECO:0007669"/>
    <property type="project" value="InterPro"/>
</dbReference>
<sequence length="244" mass="27924">MATEKAYKLLAIQEGISNSAAKSMIDRGLVYVGNKKVMIARGEIDERTVFRVEKVEKVKPIFENDDIVVVDKPAYVNSDEIERQFKGARLLHRLDRETSGVLMLVKNEAFREKAIKEFAQDKVYKEYIAWVEGIVTEPIEVDKPILTQKKNNRASSNVSPKGKPARTEFFPDIVSAKKTKVKVIIHNGRTHQIRVHARYIEHPIIGDEQYGGRRAKRVMLHAHKVRLLGMEFVAPEPKAFKTFE</sequence>
<evidence type="ECO:0000313" key="4">
    <source>
        <dbReference type="EMBL" id="SFV66413.1"/>
    </source>
</evidence>
<dbReference type="EC" id="4.2.1.70" evidence="4"/>
<dbReference type="CDD" id="cd02869">
    <property type="entry name" value="PseudoU_synth_RluA_like"/>
    <property type="match status" value="1"/>
</dbReference>
<feature type="domain" description="Pseudouridine synthase RsuA/RluA-like" evidence="3">
    <location>
        <begin position="86"/>
        <end position="197"/>
    </location>
</feature>
<keyword evidence="4" id="KW-0456">Lyase</keyword>
<comment type="similarity">
    <text evidence="1">Belongs to the pseudouridine synthase RluA family.</text>
</comment>
<evidence type="ECO:0000259" key="3">
    <source>
        <dbReference type="Pfam" id="PF00849"/>
    </source>
</evidence>
<dbReference type="InterPro" id="IPR006145">
    <property type="entry name" value="PsdUridine_synth_RsuA/RluA"/>
</dbReference>
<dbReference type="Pfam" id="PF00849">
    <property type="entry name" value="PseudoU_synth_2"/>
    <property type="match status" value="1"/>
</dbReference>
<dbReference type="GO" id="GO:0009982">
    <property type="term" value="F:pseudouridine synthase activity"/>
    <property type="evidence" value="ECO:0007669"/>
    <property type="project" value="InterPro"/>
</dbReference>
<dbReference type="PROSITE" id="PS50889">
    <property type="entry name" value="S4"/>
    <property type="match status" value="1"/>
</dbReference>
<dbReference type="Gene3D" id="3.30.2350.10">
    <property type="entry name" value="Pseudouridine synthase"/>
    <property type="match status" value="1"/>
</dbReference>
<dbReference type="PANTHER" id="PTHR21600:SF44">
    <property type="entry name" value="RIBOSOMAL LARGE SUBUNIT PSEUDOURIDINE SYNTHASE D"/>
    <property type="match status" value="1"/>
</dbReference>
<dbReference type="SUPFAM" id="SSF55120">
    <property type="entry name" value="Pseudouridine synthase"/>
    <property type="match status" value="1"/>
</dbReference>
<proteinExistence type="inferred from homology"/>
<protein>
    <submittedName>
        <fullName evidence="4">FIG000124: Ribosomal large subunit pseudouridine synthase D</fullName>
        <ecNumber evidence="4">4.2.1.70</ecNumber>
    </submittedName>
</protein>
<dbReference type="InterPro" id="IPR050188">
    <property type="entry name" value="RluA_PseudoU_synthase"/>
</dbReference>
<dbReference type="GO" id="GO:0000455">
    <property type="term" value="P:enzyme-directed rRNA pseudouridine synthesis"/>
    <property type="evidence" value="ECO:0007669"/>
    <property type="project" value="TreeGrafter"/>
</dbReference>
<dbReference type="AlphaFoldDB" id="A0A1W1CL34"/>
<evidence type="ECO:0000256" key="2">
    <source>
        <dbReference type="ARBA" id="ARBA00023235"/>
    </source>
</evidence>
<evidence type="ECO:0000256" key="1">
    <source>
        <dbReference type="ARBA" id="ARBA00010876"/>
    </source>
</evidence>
<dbReference type="PROSITE" id="PS01129">
    <property type="entry name" value="PSI_RLU"/>
    <property type="match status" value="1"/>
</dbReference>